<gene>
    <name evidence="6" type="ORF">EI693_16250</name>
</gene>
<sequence length="111" mass="12755">MARLKTLTCRLKDASGSRVKVVTPGSWRSGKTSTERGYGYKWQQERERYLRDHPLCVYCERHGRTAAATVVDHITPHRGDQELFWRQSNWQALCKHCHDSVKQAEEAAGLA</sequence>
<protein>
    <recommendedName>
        <fullName evidence="4">Putative HNH nuclease YajD</fullName>
    </recommendedName>
</protein>
<comment type="similarity">
    <text evidence="3">Belongs to the HNH nuclease family.</text>
</comment>
<dbReference type="Proteomes" id="UP000272622">
    <property type="component" value="Chromosome"/>
</dbReference>
<dbReference type="Pfam" id="PF01844">
    <property type="entry name" value="HNH"/>
    <property type="match status" value="1"/>
</dbReference>
<keyword evidence="7" id="KW-1185">Reference proteome</keyword>
<feature type="domain" description="HNH nuclease" evidence="5">
    <location>
        <begin position="43"/>
        <end position="99"/>
    </location>
</feature>
<reference evidence="6 7" key="1">
    <citation type="submission" date="2018-12" db="EMBL/GenBank/DDBJ databases">
        <authorList>
            <person name="Li S."/>
            <person name="Yang R."/>
            <person name="Chen G."/>
            <person name="Zou L."/>
            <person name="Zhang C."/>
            <person name="Chen Y."/>
            <person name="Liu Z."/>
            <person name="Li Y."/>
            <person name="Yan Y."/>
            <person name="Huang M."/>
            <person name="Chen T."/>
        </authorList>
    </citation>
    <scope>NUCLEOTIDE SEQUENCE [LARGE SCALE GENOMIC DNA]</scope>
    <source>
        <strain evidence="6 7">2014</strain>
    </source>
</reference>
<dbReference type="CDD" id="cd00085">
    <property type="entry name" value="HNHc"/>
    <property type="match status" value="1"/>
</dbReference>
<dbReference type="GO" id="GO:0004519">
    <property type="term" value="F:endonuclease activity"/>
    <property type="evidence" value="ECO:0007669"/>
    <property type="project" value="UniProtKB-KW"/>
</dbReference>
<name>A0ABN5TJP6_9PSED</name>
<keyword evidence="6" id="KW-0255">Endonuclease</keyword>
<dbReference type="EMBL" id="CP034337">
    <property type="protein sequence ID" value="AZL74537.1"/>
    <property type="molecule type" value="Genomic_DNA"/>
</dbReference>
<keyword evidence="2" id="KW-0378">Hydrolase</keyword>
<evidence type="ECO:0000256" key="3">
    <source>
        <dbReference type="ARBA" id="ARBA00038412"/>
    </source>
</evidence>
<evidence type="ECO:0000313" key="7">
    <source>
        <dbReference type="Proteomes" id="UP000272622"/>
    </source>
</evidence>
<keyword evidence="1" id="KW-0540">Nuclease</keyword>
<dbReference type="InterPro" id="IPR003615">
    <property type="entry name" value="HNH_nuc"/>
</dbReference>
<dbReference type="Gene3D" id="1.10.30.50">
    <property type="match status" value="1"/>
</dbReference>
<proteinExistence type="inferred from homology"/>
<organism evidence="6 7">
    <name type="scientific">Pseudomonas oryziphila</name>
    <dbReference type="NCBI Taxonomy" id="2894079"/>
    <lineage>
        <taxon>Bacteria</taxon>
        <taxon>Pseudomonadati</taxon>
        <taxon>Pseudomonadota</taxon>
        <taxon>Gammaproteobacteria</taxon>
        <taxon>Pseudomonadales</taxon>
        <taxon>Pseudomonadaceae</taxon>
        <taxon>Pseudomonas</taxon>
    </lineage>
</organism>
<dbReference type="PANTHER" id="PTHR41286">
    <property type="entry name" value="HNH NUCLEASE YAJD-RELATED"/>
    <property type="match status" value="1"/>
</dbReference>
<dbReference type="InterPro" id="IPR002711">
    <property type="entry name" value="HNH"/>
</dbReference>
<dbReference type="SMART" id="SM00507">
    <property type="entry name" value="HNHc"/>
    <property type="match status" value="1"/>
</dbReference>
<evidence type="ECO:0000256" key="2">
    <source>
        <dbReference type="ARBA" id="ARBA00022801"/>
    </source>
</evidence>
<evidence type="ECO:0000313" key="6">
    <source>
        <dbReference type="EMBL" id="AZL74537.1"/>
    </source>
</evidence>
<dbReference type="RefSeq" id="WP_125464596.1">
    <property type="nucleotide sequence ID" value="NZ_CP034337.1"/>
</dbReference>
<evidence type="ECO:0000256" key="4">
    <source>
        <dbReference type="ARBA" id="ARBA00040194"/>
    </source>
</evidence>
<accession>A0ABN5TJP6</accession>
<evidence type="ECO:0000259" key="5">
    <source>
        <dbReference type="SMART" id="SM00507"/>
    </source>
</evidence>
<dbReference type="PANTHER" id="PTHR41286:SF1">
    <property type="entry name" value="HNH NUCLEASE YAJD-RELATED"/>
    <property type="match status" value="1"/>
</dbReference>
<evidence type="ECO:0000256" key="1">
    <source>
        <dbReference type="ARBA" id="ARBA00022722"/>
    </source>
</evidence>